<dbReference type="InterPro" id="IPR011990">
    <property type="entry name" value="TPR-like_helical_dom_sf"/>
</dbReference>
<organism evidence="1 2">
    <name type="scientific">Lentzea atacamensis</name>
    <dbReference type="NCBI Taxonomy" id="531938"/>
    <lineage>
        <taxon>Bacteria</taxon>
        <taxon>Bacillati</taxon>
        <taxon>Actinomycetota</taxon>
        <taxon>Actinomycetes</taxon>
        <taxon>Pseudonocardiales</taxon>
        <taxon>Pseudonocardiaceae</taxon>
        <taxon>Lentzea</taxon>
    </lineage>
</organism>
<dbReference type="SUPFAM" id="SSF48452">
    <property type="entry name" value="TPR-like"/>
    <property type="match status" value="1"/>
</dbReference>
<sequence>MGRRFELRKVECETLNTICETLIAHKDLANAEKVCEQALDCVEGSGFLRYQARTFESMAHLAFARGDVAGAERHWRQVLAIYPMDMGEARFEEEHLRGLGDPAATVSVVPSQCGTDLSCRFETVAIEYLASSGLQQHD</sequence>
<reference evidence="1 2" key="1">
    <citation type="submission" date="2018-06" db="EMBL/GenBank/DDBJ databases">
        <title>Genomic Encyclopedia of Type Strains, Phase IV (KMG-IV): sequencing the most valuable type-strain genomes for metagenomic binning, comparative biology and taxonomic classification.</title>
        <authorList>
            <person name="Goeker M."/>
        </authorList>
    </citation>
    <scope>NUCLEOTIDE SEQUENCE [LARGE SCALE GENOMIC DNA]</scope>
    <source>
        <strain evidence="1 2">DSM 45479</strain>
    </source>
</reference>
<evidence type="ECO:0000313" key="2">
    <source>
        <dbReference type="Proteomes" id="UP000248714"/>
    </source>
</evidence>
<gene>
    <name evidence="1" type="ORF">C8D87_11878</name>
</gene>
<evidence type="ECO:0008006" key="3">
    <source>
        <dbReference type="Google" id="ProtNLM"/>
    </source>
</evidence>
<comment type="caution">
    <text evidence="1">The sequence shown here is derived from an EMBL/GenBank/DDBJ whole genome shotgun (WGS) entry which is preliminary data.</text>
</comment>
<evidence type="ECO:0000313" key="1">
    <source>
        <dbReference type="EMBL" id="RAS58123.1"/>
    </source>
</evidence>
<dbReference type="EMBL" id="QLTT01000018">
    <property type="protein sequence ID" value="RAS58123.1"/>
    <property type="molecule type" value="Genomic_DNA"/>
</dbReference>
<accession>A0ABX9DY16</accession>
<dbReference type="Gene3D" id="1.25.40.10">
    <property type="entry name" value="Tetratricopeptide repeat domain"/>
    <property type="match status" value="1"/>
</dbReference>
<protein>
    <recommendedName>
        <fullName evidence="3">Tetratricopeptide repeat-containing protein</fullName>
    </recommendedName>
</protein>
<name>A0ABX9DY16_9PSEU</name>
<dbReference type="RefSeq" id="WP_112232600.1">
    <property type="nucleotide sequence ID" value="NZ_QLTT01000018.1"/>
</dbReference>
<proteinExistence type="predicted"/>
<keyword evidence="2" id="KW-1185">Reference proteome</keyword>
<dbReference type="Proteomes" id="UP000248714">
    <property type="component" value="Unassembled WGS sequence"/>
</dbReference>